<organism evidence="4 5">
    <name type="scientific">Hyunsoonleella jejuensis</name>
    <dbReference type="NCBI Taxonomy" id="419940"/>
    <lineage>
        <taxon>Bacteria</taxon>
        <taxon>Pseudomonadati</taxon>
        <taxon>Bacteroidota</taxon>
        <taxon>Flavobacteriia</taxon>
        <taxon>Flavobacteriales</taxon>
        <taxon>Flavobacteriaceae</taxon>
    </lineage>
</organism>
<evidence type="ECO:0000256" key="1">
    <source>
        <dbReference type="ARBA" id="ARBA00022729"/>
    </source>
</evidence>
<keyword evidence="1 2" id="KW-0732">Signal</keyword>
<dbReference type="Proteomes" id="UP000198999">
    <property type="component" value="Unassembled WGS sequence"/>
</dbReference>
<proteinExistence type="predicted"/>
<dbReference type="EMBL" id="FOFN01000001">
    <property type="protein sequence ID" value="SEQ05004.1"/>
    <property type="molecule type" value="Genomic_DNA"/>
</dbReference>
<feature type="signal peptide" evidence="2">
    <location>
        <begin position="1"/>
        <end position="20"/>
    </location>
</feature>
<reference evidence="4 5" key="1">
    <citation type="submission" date="2016-10" db="EMBL/GenBank/DDBJ databases">
        <authorList>
            <person name="de Groot N.N."/>
        </authorList>
    </citation>
    <scope>NUCLEOTIDE SEQUENCE [LARGE SCALE GENOMIC DNA]</scope>
    <source>
        <strain evidence="4 5">DSM 21035</strain>
    </source>
</reference>
<evidence type="ECO:0000256" key="2">
    <source>
        <dbReference type="SAM" id="SignalP"/>
    </source>
</evidence>
<feature type="chain" id="PRO_5011669168" evidence="2">
    <location>
        <begin position="21"/>
        <end position="216"/>
    </location>
</feature>
<dbReference type="STRING" id="419940.SAMN05421824_1026"/>
<evidence type="ECO:0000313" key="4">
    <source>
        <dbReference type="EMBL" id="SEQ05004.1"/>
    </source>
</evidence>
<feature type="domain" description="Secretion system C-terminal sorting" evidence="3">
    <location>
        <begin position="150"/>
        <end position="212"/>
    </location>
</feature>
<evidence type="ECO:0000313" key="5">
    <source>
        <dbReference type="Proteomes" id="UP000198999"/>
    </source>
</evidence>
<sequence>MMKKLLFCTTLLLSVYASNAQGFSNLVFDTTIPPTATTVDVTFDYSGISTGDVFEWQLFLANPDGSPNWGSGRNIAYEGNIVPTSMGSGTQTVTINIFNTPVDGEVFTWAGKITLGSDGSDTGFNNTGNLVTISSTASVEEVVNKNSILIFPNPVENILNIDLMGVPSEKASILDMTGKVVMKLLNITTEIDVSNLEQGFYFLKTNDNRSFKFVKK</sequence>
<keyword evidence="5" id="KW-1185">Reference proteome</keyword>
<dbReference type="InterPro" id="IPR026444">
    <property type="entry name" value="Secre_tail"/>
</dbReference>
<name>A0A1H9CV03_9FLAO</name>
<evidence type="ECO:0000259" key="3">
    <source>
        <dbReference type="Pfam" id="PF18962"/>
    </source>
</evidence>
<protein>
    <submittedName>
        <fullName evidence="4">Por secretion system C-terminal sorting domain-containing protein</fullName>
    </submittedName>
</protein>
<gene>
    <name evidence="4" type="ORF">SAMN05421824_1026</name>
</gene>
<dbReference type="Pfam" id="PF18962">
    <property type="entry name" value="Por_Secre_tail"/>
    <property type="match status" value="1"/>
</dbReference>
<accession>A0A1H9CV03</accession>
<dbReference type="RefSeq" id="WP_177176546.1">
    <property type="nucleotide sequence ID" value="NZ_FOFN01000001.1"/>
</dbReference>
<dbReference type="NCBIfam" id="TIGR04183">
    <property type="entry name" value="Por_Secre_tail"/>
    <property type="match status" value="1"/>
</dbReference>
<dbReference type="AlphaFoldDB" id="A0A1H9CV03"/>